<gene>
    <name evidence="1" type="ORF">BDW02DRAFT_589764</name>
</gene>
<dbReference type="OrthoDB" id="10254945at2759"/>
<accession>A0A6A5KIV9</accession>
<reference evidence="1" key="1">
    <citation type="submission" date="2020-01" db="EMBL/GenBank/DDBJ databases">
        <authorList>
            <consortium name="DOE Joint Genome Institute"/>
            <person name="Haridas S."/>
            <person name="Albert R."/>
            <person name="Binder M."/>
            <person name="Bloem J."/>
            <person name="Labutti K."/>
            <person name="Salamov A."/>
            <person name="Andreopoulos B."/>
            <person name="Baker S.E."/>
            <person name="Barry K."/>
            <person name="Bills G."/>
            <person name="Bluhm B.H."/>
            <person name="Cannon C."/>
            <person name="Castanera R."/>
            <person name="Culley D.E."/>
            <person name="Daum C."/>
            <person name="Ezra D."/>
            <person name="Gonzalez J.B."/>
            <person name="Henrissat B."/>
            <person name="Kuo A."/>
            <person name="Liang C."/>
            <person name="Lipzen A."/>
            <person name="Lutzoni F."/>
            <person name="Magnuson J."/>
            <person name="Mondo S."/>
            <person name="Nolan M."/>
            <person name="Ohm R."/>
            <person name="Pangilinan J."/>
            <person name="Park H.-J."/>
            <person name="Ramirez L."/>
            <person name="Alfaro M."/>
            <person name="Sun H."/>
            <person name="Tritt A."/>
            <person name="Yoshinaga Y."/>
            <person name="Zwiers L.-H."/>
            <person name="Turgeon B.G."/>
            <person name="Goodwin S.B."/>
            <person name="Spatafora J.W."/>
            <person name="Crous P.W."/>
            <person name="Grigoriev I.V."/>
        </authorList>
    </citation>
    <scope>NUCLEOTIDE SEQUENCE</scope>
    <source>
        <strain evidence="1">P77</strain>
    </source>
</reference>
<sequence length="411" mass="46852">MLCEFDWHVQQEKGSGNYPLPSLTNPILPMFAIDRWATGPGQHTREIYDRMRPALQLASLWLNDDHCLLWFSHLTFGEWRANAEGKMYISSTSYSASPMALQIVKAKLSEFGKVIIFMFFPSSYKEHRWGTTVSGKEHFSFFHEYRKSDFPPVLSSEGVRNPCIALARGFDEFFRKLWSRGATVDDCYRAQFMLACVLGHEVAHAYAMFIGQFDSRGREPLWSATEKHAELGYSWEMNVIGHVIMPIADDAHKNGCFKNQLNATNVQTALPGGNGNRLSVIHDLKEGSRAEFTSRDASGNRRSWPALNAIDFRGAKWSLSDNSPSFIASIHIIPVPWVVCWFQKDVWASLKARWIHHSLYIPPPLTKAFMIIYERNGGPATILRPLNPRNRVDAKILENRRRKEAELSGIT</sequence>
<organism evidence="1 2">
    <name type="scientific">Decorospora gaudefroyi</name>
    <dbReference type="NCBI Taxonomy" id="184978"/>
    <lineage>
        <taxon>Eukaryota</taxon>
        <taxon>Fungi</taxon>
        <taxon>Dikarya</taxon>
        <taxon>Ascomycota</taxon>
        <taxon>Pezizomycotina</taxon>
        <taxon>Dothideomycetes</taxon>
        <taxon>Pleosporomycetidae</taxon>
        <taxon>Pleosporales</taxon>
        <taxon>Pleosporineae</taxon>
        <taxon>Pleosporaceae</taxon>
        <taxon>Decorospora</taxon>
    </lineage>
</organism>
<evidence type="ECO:0000313" key="2">
    <source>
        <dbReference type="Proteomes" id="UP000800040"/>
    </source>
</evidence>
<evidence type="ECO:0000313" key="1">
    <source>
        <dbReference type="EMBL" id="KAF1833373.1"/>
    </source>
</evidence>
<protein>
    <submittedName>
        <fullName evidence="1">Uncharacterized protein</fullName>
    </submittedName>
</protein>
<dbReference type="AlphaFoldDB" id="A0A6A5KIV9"/>
<dbReference type="EMBL" id="ML975320">
    <property type="protein sequence ID" value="KAF1833373.1"/>
    <property type="molecule type" value="Genomic_DNA"/>
</dbReference>
<dbReference type="Proteomes" id="UP000800040">
    <property type="component" value="Unassembled WGS sequence"/>
</dbReference>
<proteinExistence type="predicted"/>
<keyword evidence="2" id="KW-1185">Reference proteome</keyword>
<name>A0A6A5KIV9_9PLEO</name>